<comment type="catalytic activity">
    <reaction evidence="16">
        <text>L-threonyl-[protein] + ATP = O-phospho-L-threonyl-[protein] + ADP + H(+)</text>
        <dbReference type="Rhea" id="RHEA:46608"/>
        <dbReference type="Rhea" id="RHEA-COMP:11060"/>
        <dbReference type="Rhea" id="RHEA-COMP:11605"/>
        <dbReference type="ChEBI" id="CHEBI:15378"/>
        <dbReference type="ChEBI" id="CHEBI:30013"/>
        <dbReference type="ChEBI" id="CHEBI:30616"/>
        <dbReference type="ChEBI" id="CHEBI:61977"/>
        <dbReference type="ChEBI" id="CHEBI:456216"/>
        <dbReference type="EC" id="2.7.11.1"/>
    </reaction>
</comment>
<dbReference type="GO" id="GO:0004674">
    <property type="term" value="F:protein serine/threonine kinase activity"/>
    <property type="evidence" value="ECO:0007669"/>
    <property type="project" value="UniProtKB-KW"/>
</dbReference>
<keyword evidence="11 19" id="KW-1133">Transmembrane helix</keyword>
<keyword evidence="6 19" id="KW-0812">Transmembrane</keyword>
<dbReference type="PIRSF" id="PIRSF000641">
    <property type="entry name" value="SRK"/>
    <property type="match status" value="1"/>
</dbReference>
<keyword evidence="3" id="KW-0723">Serine/threonine-protein kinase</keyword>
<dbReference type="FunCoup" id="A0A2G5D8Y8">
    <property type="interactions" value="87"/>
</dbReference>
<feature type="binding site" evidence="18">
    <location>
        <position position="479"/>
    </location>
    <ligand>
        <name>ATP</name>
        <dbReference type="ChEBI" id="CHEBI:30616"/>
    </ligand>
</feature>
<sequence>LPLYTSAQIYNNITLGLSITTLDENPYWTSPSGDFAFGFHPQQDLFLVATWYVKIPIKTIFWTANNGKPIERGAKIQLTSNGVLSLTAPNGSETRIGQAIDNSQVTYAAILNTGNFVLSTKESKIVWATFDNPTDTILPNQVLDLGNKLSSRLTKDDYTIGRFELVLQGDGNLMLYSIARPKENTNTPYWRSDTLNNGSQLIFNQSGNIYLTLRSGGIHSLSSERPPSTEDYYQRATLDYDGVFRQYTYPKISPNGRWPESCKLWEYGSGVCGFNSYCRLDEDQRPECGCPPGYTYLDPKNTFRGCKPNFVLQVCETDELRIVDGFEMRDLPSTDWPFADYEWFKSVNEDWCRETCLIDCFCAAAIIRGGNSSAERSPSTIYKENNEDDNWILPGSILLGISAVLNLLFLFLVIYSACYKKQTRTQTDTRTFEANLRSFTYEELNEATDGFKEQLGKGASSTVYKGVLKSDFECLVAVKRLDKVVEGNDKEFKAETSAIGKTNHKNLVQLVGFCNEETHRLLVYEFMMNGSLENFLFGSLRLCWNQRIQIALGIARGLAYLHEECSSQIIHCDVKPQNILIDNSHVARISDFGLAKLLKSDQTRTTTGIRGTRGYVAPEWFRNMPITTKVDVYSFGIMLLEIICCRKNCEPEALHLLVVNDEEAKNDGKNLERMVMVALWCIQEEPSLRPSMKKVTQMLEGAVEVSMPPSPSSFICSTG</sequence>
<dbReference type="PROSITE" id="PS00108">
    <property type="entry name" value="PROTEIN_KINASE_ST"/>
    <property type="match status" value="1"/>
</dbReference>
<reference evidence="22 23" key="1">
    <citation type="submission" date="2017-09" db="EMBL/GenBank/DDBJ databases">
        <title>WGS assembly of Aquilegia coerulea Goldsmith.</title>
        <authorList>
            <person name="Hodges S."/>
            <person name="Kramer E."/>
            <person name="Nordborg M."/>
            <person name="Tomkins J."/>
            <person name="Borevitz J."/>
            <person name="Derieg N."/>
            <person name="Yan J."/>
            <person name="Mihaltcheva S."/>
            <person name="Hayes R.D."/>
            <person name="Rokhsar D."/>
        </authorList>
    </citation>
    <scope>NUCLEOTIDE SEQUENCE [LARGE SCALE GENOMIC DNA]</scope>
    <source>
        <strain evidence="23">cv. Goldsmith</strain>
    </source>
</reference>
<dbReference type="PROSITE" id="PS00107">
    <property type="entry name" value="PROTEIN_KINASE_ATP"/>
    <property type="match status" value="1"/>
</dbReference>
<feature type="non-terminal residue" evidence="22">
    <location>
        <position position="1"/>
    </location>
</feature>
<evidence type="ECO:0000256" key="1">
    <source>
        <dbReference type="ARBA" id="ARBA00004479"/>
    </source>
</evidence>
<feature type="domain" description="Protein kinase" evidence="20">
    <location>
        <begin position="449"/>
        <end position="715"/>
    </location>
</feature>
<evidence type="ECO:0000256" key="8">
    <source>
        <dbReference type="ARBA" id="ARBA00022741"/>
    </source>
</evidence>
<dbReference type="InterPro" id="IPR051343">
    <property type="entry name" value="G-type_lectin_kinases/EP1-like"/>
</dbReference>
<dbReference type="FunFam" id="2.90.10.30:FF:000001">
    <property type="entry name" value="Serine/threonine-protein kinase"/>
    <property type="match status" value="1"/>
</dbReference>
<evidence type="ECO:0000256" key="19">
    <source>
        <dbReference type="SAM" id="Phobius"/>
    </source>
</evidence>
<dbReference type="Gene3D" id="1.10.510.10">
    <property type="entry name" value="Transferase(Phosphotransferase) domain 1"/>
    <property type="match status" value="1"/>
</dbReference>
<dbReference type="Pfam" id="PF01453">
    <property type="entry name" value="B_lectin"/>
    <property type="match status" value="1"/>
</dbReference>
<organism evidence="22 23">
    <name type="scientific">Aquilegia coerulea</name>
    <name type="common">Rocky mountain columbine</name>
    <dbReference type="NCBI Taxonomy" id="218851"/>
    <lineage>
        <taxon>Eukaryota</taxon>
        <taxon>Viridiplantae</taxon>
        <taxon>Streptophyta</taxon>
        <taxon>Embryophyta</taxon>
        <taxon>Tracheophyta</taxon>
        <taxon>Spermatophyta</taxon>
        <taxon>Magnoliopsida</taxon>
        <taxon>Ranunculales</taxon>
        <taxon>Ranunculaceae</taxon>
        <taxon>Thalictroideae</taxon>
        <taxon>Aquilegia</taxon>
    </lineage>
</organism>
<dbReference type="SMART" id="SM00220">
    <property type="entry name" value="S_TKc"/>
    <property type="match status" value="1"/>
</dbReference>
<comment type="catalytic activity">
    <reaction evidence="17">
        <text>L-seryl-[protein] + ATP = O-phospho-L-seryl-[protein] + ADP + H(+)</text>
        <dbReference type="Rhea" id="RHEA:17989"/>
        <dbReference type="Rhea" id="RHEA-COMP:9863"/>
        <dbReference type="Rhea" id="RHEA-COMP:11604"/>
        <dbReference type="ChEBI" id="CHEBI:15378"/>
        <dbReference type="ChEBI" id="CHEBI:29999"/>
        <dbReference type="ChEBI" id="CHEBI:30616"/>
        <dbReference type="ChEBI" id="CHEBI:83421"/>
        <dbReference type="ChEBI" id="CHEBI:456216"/>
        <dbReference type="EC" id="2.7.11.1"/>
    </reaction>
</comment>
<dbReference type="FunFam" id="1.10.510.10:FF:000537">
    <property type="entry name" value="Putative receptor-like protein kinase"/>
    <property type="match status" value="1"/>
</dbReference>
<evidence type="ECO:0000256" key="14">
    <source>
        <dbReference type="ARBA" id="ARBA00023170"/>
    </source>
</evidence>
<evidence type="ECO:0000256" key="13">
    <source>
        <dbReference type="ARBA" id="ARBA00023157"/>
    </source>
</evidence>
<dbReference type="InterPro" id="IPR036426">
    <property type="entry name" value="Bulb-type_lectin_dom_sf"/>
</dbReference>
<keyword evidence="12 19" id="KW-0472">Membrane</keyword>
<dbReference type="Gene3D" id="2.90.10.10">
    <property type="entry name" value="Bulb-type lectin domain"/>
    <property type="match status" value="1"/>
</dbReference>
<dbReference type="SUPFAM" id="SSF56112">
    <property type="entry name" value="Protein kinase-like (PK-like)"/>
    <property type="match status" value="1"/>
</dbReference>
<dbReference type="PROSITE" id="PS50011">
    <property type="entry name" value="PROTEIN_KINASE_DOM"/>
    <property type="match status" value="1"/>
</dbReference>
<dbReference type="SMART" id="SM00108">
    <property type="entry name" value="B_lectin"/>
    <property type="match status" value="1"/>
</dbReference>
<proteinExistence type="predicted"/>
<dbReference type="InterPro" id="IPR000719">
    <property type="entry name" value="Prot_kinase_dom"/>
</dbReference>
<keyword evidence="9" id="KW-0418">Kinase</keyword>
<evidence type="ECO:0000256" key="4">
    <source>
        <dbReference type="ARBA" id="ARBA00022536"/>
    </source>
</evidence>
<protein>
    <recommendedName>
        <fullName evidence="2">non-specific serine/threonine protein kinase</fullName>
        <ecNumber evidence="2">2.7.11.1</ecNumber>
    </recommendedName>
</protein>
<keyword evidence="14" id="KW-0675">Receptor</keyword>
<keyword evidence="13" id="KW-1015">Disulfide bond</keyword>
<dbReference type="InterPro" id="IPR011009">
    <property type="entry name" value="Kinase-like_dom_sf"/>
</dbReference>
<dbReference type="STRING" id="218851.A0A2G5D8Y8"/>
<evidence type="ECO:0000259" key="20">
    <source>
        <dbReference type="PROSITE" id="PS50011"/>
    </source>
</evidence>
<evidence type="ECO:0000256" key="5">
    <source>
        <dbReference type="ARBA" id="ARBA00022679"/>
    </source>
</evidence>
<dbReference type="AlphaFoldDB" id="A0A2G5D8Y8"/>
<evidence type="ECO:0000259" key="21">
    <source>
        <dbReference type="PROSITE" id="PS50927"/>
    </source>
</evidence>
<evidence type="ECO:0000256" key="12">
    <source>
        <dbReference type="ARBA" id="ARBA00023136"/>
    </source>
</evidence>
<evidence type="ECO:0000256" key="10">
    <source>
        <dbReference type="ARBA" id="ARBA00022840"/>
    </source>
</evidence>
<dbReference type="OrthoDB" id="1930390at2759"/>
<dbReference type="FunFam" id="3.30.200.20:FF:000059">
    <property type="entry name" value="S-receptor-like serine/threonine-protein kinase"/>
    <property type="match status" value="1"/>
</dbReference>
<dbReference type="Proteomes" id="UP000230069">
    <property type="component" value="Unassembled WGS sequence"/>
</dbReference>
<evidence type="ECO:0000313" key="23">
    <source>
        <dbReference type="Proteomes" id="UP000230069"/>
    </source>
</evidence>
<evidence type="ECO:0000256" key="16">
    <source>
        <dbReference type="ARBA" id="ARBA00047899"/>
    </source>
</evidence>
<comment type="subcellular location">
    <subcellularLocation>
        <location evidence="1">Membrane</location>
        <topology evidence="1">Single-pass type I membrane protein</topology>
    </subcellularLocation>
</comment>
<keyword evidence="4" id="KW-0245">EGF-like domain</keyword>
<dbReference type="GO" id="GO:0005524">
    <property type="term" value="F:ATP binding"/>
    <property type="evidence" value="ECO:0007669"/>
    <property type="project" value="UniProtKB-UniRule"/>
</dbReference>
<dbReference type="InterPro" id="IPR008271">
    <property type="entry name" value="Ser/Thr_kinase_AS"/>
</dbReference>
<dbReference type="InterPro" id="IPR017441">
    <property type="entry name" value="Protein_kinase_ATP_BS"/>
</dbReference>
<evidence type="ECO:0000256" key="6">
    <source>
        <dbReference type="ARBA" id="ARBA00022692"/>
    </source>
</evidence>
<dbReference type="Pfam" id="PF00069">
    <property type="entry name" value="Pkinase"/>
    <property type="match status" value="1"/>
</dbReference>
<dbReference type="Gene3D" id="3.30.200.20">
    <property type="entry name" value="Phosphorylase Kinase, domain 1"/>
    <property type="match status" value="1"/>
</dbReference>
<dbReference type="Gene3D" id="2.90.10.30">
    <property type="match status" value="1"/>
</dbReference>
<keyword evidence="15" id="KW-0325">Glycoprotein</keyword>
<dbReference type="InParanoid" id="A0A2G5D8Y8"/>
<dbReference type="PANTHER" id="PTHR47976">
    <property type="entry name" value="G-TYPE LECTIN S-RECEPTOR-LIKE SERINE/THREONINE-PROTEIN KINASE SD2-5"/>
    <property type="match status" value="1"/>
</dbReference>
<gene>
    <name evidence="22" type="ORF">AQUCO_02600431v1</name>
</gene>
<evidence type="ECO:0000256" key="18">
    <source>
        <dbReference type="PROSITE-ProRule" id="PRU10141"/>
    </source>
</evidence>
<feature type="domain" description="Bulb-type lectin" evidence="21">
    <location>
        <begin position="13"/>
        <end position="131"/>
    </location>
</feature>
<dbReference type="PANTHER" id="PTHR47976:SF108">
    <property type="entry name" value="G-TYPE LECTIN S-RECEPTOR-LIKE SERINE_THREONINE-PROTEIN KINASE LECRK1"/>
    <property type="match status" value="1"/>
</dbReference>
<name>A0A2G5D8Y8_AQUCA</name>
<keyword evidence="8 18" id="KW-0547">Nucleotide-binding</keyword>
<evidence type="ECO:0000256" key="17">
    <source>
        <dbReference type="ARBA" id="ARBA00048679"/>
    </source>
</evidence>
<dbReference type="GO" id="GO:0016020">
    <property type="term" value="C:membrane"/>
    <property type="evidence" value="ECO:0007669"/>
    <property type="project" value="UniProtKB-SubCell"/>
</dbReference>
<dbReference type="EMBL" id="KZ305043">
    <property type="protein sequence ID" value="PIA39974.1"/>
    <property type="molecule type" value="Genomic_DNA"/>
</dbReference>
<dbReference type="InterPro" id="IPR024171">
    <property type="entry name" value="SRK-like_kinase"/>
</dbReference>
<dbReference type="InterPro" id="IPR001480">
    <property type="entry name" value="Bulb-type_lectin_dom"/>
</dbReference>
<evidence type="ECO:0000313" key="22">
    <source>
        <dbReference type="EMBL" id="PIA39974.1"/>
    </source>
</evidence>
<evidence type="ECO:0000256" key="2">
    <source>
        <dbReference type="ARBA" id="ARBA00012513"/>
    </source>
</evidence>
<keyword evidence="23" id="KW-1185">Reference proteome</keyword>
<dbReference type="EC" id="2.7.11.1" evidence="2"/>
<accession>A0A2G5D8Y8</accession>
<evidence type="ECO:0000256" key="11">
    <source>
        <dbReference type="ARBA" id="ARBA00022989"/>
    </source>
</evidence>
<feature type="transmembrane region" description="Helical" evidence="19">
    <location>
        <begin position="391"/>
        <end position="415"/>
    </location>
</feature>
<dbReference type="SUPFAM" id="SSF51110">
    <property type="entry name" value="alpha-D-mannose-specific plant lectins"/>
    <property type="match status" value="2"/>
</dbReference>
<evidence type="ECO:0000256" key="7">
    <source>
        <dbReference type="ARBA" id="ARBA00022729"/>
    </source>
</evidence>
<keyword evidence="5" id="KW-0808">Transferase</keyword>
<evidence type="ECO:0000256" key="3">
    <source>
        <dbReference type="ARBA" id="ARBA00022527"/>
    </source>
</evidence>
<evidence type="ECO:0000256" key="15">
    <source>
        <dbReference type="ARBA" id="ARBA00023180"/>
    </source>
</evidence>
<keyword evidence="7" id="KW-0732">Signal</keyword>
<keyword evidence="10 18" id="KW-0067">ATP-binding</keyword>
<dbReference type="PROSITE" id="PS50927">
    <property type="entry name" value="BULB_LECTIN"/>
    <property type="match status" value="1"/>
</dbReference>
<evidence type="ECO:0000256" key="9">
    <source>
        <dbReference type="ARBA" id="ARBA00022777"/>
    </source>
</evidence>